<dbReference type="InterPro" id="IPR020847">
    <property type="entry name" value="AP_endonuclease_F1_BS"/>
</dbReference>
<comment type="cofactor">
    <cofactor evidence="6">
        <name>Mg(2+)</name>
        <dbReference type="ChEBI" id="CHEBI:18420"/>
    </cofactor>
    <cofactor evidence="6">
        <name>Mn(2+)</name>
        <dbReference type="ChEBI" id="CHEBI:29035"/>
    </cofactor>
    <text evidence="6">Probably binds two magnesium or manganese ions per subunit.</text>
</comment>
<feature type="binding site" evidence="6">
    <location>
        <position position="36"/>
    </location>
    <ligand>
        <name>Mg(2+)</name>
        <dbReference type="ChEBI" id="CHEBI:18420"/>
        <label>1</label>
    </ligand>
</feature>
<evidence type="ECO:0000256" key="7">
    <source>
        <dbReference type="PIRSR" id="PIRSR604808-3"/>
    </source>
</evidence>
<dbReference type="InterPro" id="IPR036691">
    <property type="entry name" value="Endo/exonu/phosph_ase_sf"/>
</dbReference>
<evidence type="ECO:0000313" key="9">
    <source>
        <dbReference type="EMBL" id="KKP72768.1"/>
    </source>
</evidence>
<keyword evidence="3" id="KW-0378">Hydrolase</keyword>
<dbReference type="PROSITE" id="PS00726">
    <property type="entry name" value="AP_NUCLEASE_F1_1"/>
    <property type="match status" value="1"/>
</dbReference>
<organism evidence="9 10">
    <name type="scientific">Candidatus Nomurabacteria bacterium GW2011_GWB1_35_20</name>
    <dbReference type="NCBI Taxonomy" id="1618740"/>
    <lineage>
        <taxon>Bacteria</taxon>
        <taxon>Candidatus Nomuraibacteriota</taxon>
    </lineage>
</organism>
<accession>A0A0G0BU11</accession>
<dbReference type="GO" id="GO:0008081">
    <property type="term" value="F:phosphoric diester hydrolase activity"/>
    <property type="evidence" value="ECO:0007669"/>
    <property type="project" value="TreeGrafter"/>
</dbReference>
<keyword evidence="4 6" id="KW-0460">Magnesium</keyword>
<feature type="active site" description="Proton donor/acceptor" evidence="5">
    <location>
        <position position="140"/>
    </location>
</feature>
<evidence type="ECO:0000256" key="6">
    <source>
        <dbReference type="PIRSR" id="PIRSR604808-2"/>
    </source>
</evidence>
<dbReference type="NCBIfam" id="TIGR00195">
    <property type="entry name" value="exoDNase_III"/>
    <property type="match status" value="1"/>
</dbReference>
<dbReference type="GO" id="GO:0006284">
    <property type="term" value="P:base-excision repair"/>
    <property type="evidence" value="ECO:0007669"/>
    <property type="project" value="TreeGrafter"/>
</dbReference>
<dbReference type="AlphaFoldDB" id="A0A0G0BU11"/>
<feature type="active site" description="Proton acceptor" evidence="5">
    <location>
        <position position="238"/>
    </location>
</feature>
<reference evidence="9 10" key="1">
    <citation type="journal article" date="2015" name="Nature">
        <title>rRNA introns, odd ribosomes, and small enigmatic genomes across a large radiation of phyla.</title>
        <authorList>
            <person name="Brown C.T."/>
            <person name="Hug L.A."/>
            <person name="Thomas B.C."/>
            <person name="Sharon I."/>
            <person name="Castelle C.J."/>
            <person name="Singh A."/>
            <person name="Wilkins M.J."/>
            <person name="Williams K.H."/>
            <person name="Banfield J.F."/>
        </authorList>
    </citation>
    <scope>NUCLEOTIDE SEQUENCE [LARGE SCALE GENOMIC DNA]</scope>
</reference>
<feature type="active site" evidence="5">
    <location>
        <position position="100"/>
    </location>
</feature>
<feature type="site" description="Transition state stabilizer" evidence="7">
    <location>
        <position position="142"/>
    </location>
</feature>
<protein>
    <submittedName>
        <fullName evidence="9">Exodeoxyribonuclease III</fullName>
    </submittedName>
</protein>
<feature type="binding site" evidence="6">
    <location>
        <position position="142"/>
    </location>
    <ligand>
        <name>Mg(2+)</name>
        <dbReference type="ChEBI" id="CHEBI:18420"/>
        <label>1</label>
    </ligand>
</feature>
<dbReference type="Gene3D" id="3.60.10.10">
    <property type="entry name" value="Endonuclease/exonuclease/phosphatase"/>
    <property type="match status" value="1"/>
</dbReference>
<name>A0A0G0BU11_9BACT</name>
<dbReference type="NCBIfam" id="TIGR00633">
    <property type="entry name" value="xth"/>
    <property type="match status" value="1"/>
</dbReference>
<dbReference type="Pfam" id="PF03372">
    <property type="entry name" value="Exo_endo_phos"/>
    <property type="match status" value="1"/>
</dbReference>
<proteinExistence type="inferred from homology"/>
<evidence type="ECO:0000256" key="3">
    <source>
        <dbReference type="ARBA" id="ARBA00022801"/>
    </source>
</evidence>
<dbReference type="Proteomes" id="UP000034923">
    <property type="component" value="Unassembled WGS sequence"/>
</dbReference>
<keyword evidence="2 6" id="KW-0479">Metal-binding</keyword>
<evidence type="ECO:0000256" key="1">
    <source>
        <dbReference type="ARBA" id="ARBA00007092"/>
    </source>
</evidence>
<feature type="binding site" evidence="6">
    <location>
        <position position="140"/>
    </location>
    <ligand>
        <name>Mg(2+)</name>
        <dbReference type="ChEBI" id="CHEBI:18420"/>
        <label>1</label>
    </ligand>
</feature>
<feature type="binding site" evidence="6">
    <location>
        <position position="7"/>
    </location>
    <ligand>
        <name>Mg(2+)</name>
        <dbReference type="ChEBI" id="CHEBI:18420"/>
        <label>1</label>
    </ligand>
</feature>
<dbReference type="PROSITE" id="PS51435">
    <property type="entry name" value="AP_NUCLEASE_F1_4"/>
    <property type="match status" value="1"/>
</dbReference>
<sequence>MKIVSWNTNGLRATVKQGFFIPLFQKGKPDILCLQETKAHPEQLTSYFSHSKLKKGYSGVAIYSKEKPEEIFYGMGIKKFDDEGRLVGVKLKNFTIITVYFPNGGQGPHRLKYKLEFYDAFLKFILKLRKKGEHIIFCGDVNTAHEAIDLANPKANEENTGFLPIERAWVSKVIKNNFVDIFRKFYPNKIGAYTYWDQKTRARDRNVGWRLDYFFVSSEIMPKIKKTGMFSDYYGSDHCPIWLEIY</sequence>
<evidence type="ECO:0000259" key="8">
    <source>
        <dbReference type="Pfam" id="PF03372"/>
    </source>
</evidence>
<feature type="site" description="Transition state stabilizer" evidence="7">
    <location>
        <position position="212"/>
    </location>
</feature>
<comment type="similarity">
    <text evidence="1">Belongs to the DNA repair enzymes AP/ExoA family.</text>
</comment>
<comment type="caution">
    <text evidence="9">The sequence shown here is derived from an EMBL/GenBank/DDBJ whole genome shotgun (WGS) entry which is preliminary data.</text>
</comment>
<dbReference type="SUPFAM" id="SSF56219">
    <property type="entry name" value="DNase I-like"/>
    <property type="match status" value="1"/>
</dbReference>
<evidence type="ECO:0000256" key="4">
    <source>
        <dbReference type="ARBA" id="ARBA00022842"/>
    </source>
</evidence>
<dbReference type="GO" id="GO:0003906">
    <property type="term" value="F:DNA-(apurinic or apyrimidinic site) endonuclease activity"/>
    <property type="evidence" value="ECO:0007669"/>
    <property type="project" value="TreeGrafter"/>
</dbReference>
<feature type="binding site" evidence="6">
    <location>
        <position position="237"/>
    </location>
    <ligand>
        <name>Mg(2+)</name>
        <dbReference type="ChEBI" id="CHEBI:18420"/>
        <label>1</label>
    </ligand>
</feature>
<dbReference type="GO" id="GO:0008311">
    <property type="term" value="F:double-stranded DNA 3'-5' DNA exonuclease activity"/>
    <property type="evidence" value="ECO:0007669"/>
    <property type="project" value="TreeGrafter"/>
</dbReference>
<dbReference type="GO" id="GO:0003677">
    <property type="term" value="F:DNA binding"/>
    <property type="evidence" value="ECO:0007669"/>
    <property type="project" value="InterPro"/>
</dbReference>
<gene>
    <name evidence="9" type="ORF">UR70_C0004G0011</name>
</gene>
<dbReference type="GO" id="GO:0046872">
    <property type="term" value="F:metal ion binding"/>
    <property type="evidence" value="ECO:0007669"/>
    <property type="project" value="UniProtKB-KW"/>
</dbReference>
<feature type="site" description="Interaction with DNA substrate" evidence="7">
    <location>
        <position position="238"/>
    </location>
</feature>
<dbReference type="PANTHER" id="PTHR22748">
    <property type="entry name" value="AP ENDONUCLEASE"/>
    <property type="match status" value="1"/>
</dbReference>
<keyword evidence="6" id="KW-0464">Manganese</keyword>
<feature type="binding site" evidence="6">
    <location>
        <position position="238"/>
    </location>
    <ligand>
        <name>Mg(2+)</name>
        <dbReference type="ChEBI" id="CHEBI:18420"/>
        <label>1</label>
    </ligand>
</feature>
<evidence type="ECO:0000313" key="10">
    <source>
        <dbReference type="Proteomes" id="UP000034923"/>
    </source>
</evidence>
<dbReference type="InterPro" id="IPR004808">
    <property type="entry name" value="AP_endonuc_1"/>
</dbReference>
<dbReference type="PATRIC" id="fig|1618740.3.peg.124"/>
<evidence type="ECO:0000256" key="5">
    <source>
        <dbReference type="PIRSR" id="PIRSR604808-1"/>
    </source>
</evidence>
<feature type="domain" description="Endonuclease/exonuclease/phosphatase" evidence="8">
    <location>
        <begin position="4"/>
        <end position="238"/>
    </location>
</feature>
<dbReference type="EMBL" id="LBQE01000004">
    <property type="protein sequence ID" value="KKP72768.1"/>
    <property type="molecule type" value="Genomic_DNA"/>
</dbReference>
<evidence type="ECO:0000256" key="2">
    <source>
        <dbReference type="ARBA" id="ARBA00022723"/>
    </source>
</evidence>
<dbReference type="PANTHER" id="PTHR22748:SF6">
    <property type="entry name" value="DNA-(APURINIC OR APYRIMIDINIC SITE) ENDONUCLEASE"/>
    <property type="match status" value="1"/>
</dbReference>
<dbReference type="InterPro" id="IPR005135">
    <property type="entry name" value="Endo/exonuclease/phosphatase"/>
</dbReference>